<evidence type="ECO:0000313" key="2">
    <source>
        <dbReference type="EMBL" id="ATL25106.1"/>
    </source>
</evidence>
<feature type="domain" description="NACHT" evidence="1">
    <location>
        <begin position="257"/>
        <end position="602"/>
    </location>
</feature>
<dbReference type="PROSITE" id="PS50837">
    <property type="entry name" value="NACHT"/>
    <property type="match status" value="1"/>
</dbReference>
<accession>A0A291Q0T1</accession>
<evidence type="ECO:0000313" key="3">
    <source>
        <dbReference type="Proteomes" id="UP000221011"/>
    </source>
</evidence>
<dbReference type="InterPro" id="IPR027417">
    <property type="entry name" value="P-loop_NTPase"/>
</dbReference>
<dbReference type="AlphaFoldDB" id="A0A291Q0T1"/>
<proteinExistence type="predicted"/>
<name>A0A291Q0T1_9ACTN</name>
<sequence>MDPGVVSARLASSAVAPLVKKLFVSAGAGAGLVDRPVRVSSLVSFSGEKRTLTGRDLVKIATELLRRALGPVSAHERPIAAAEEEPVALALAHTLYRLGELEMDDVQAVQLGAPTLVRALKEAGPDVTRDLSADAAQLHDTLLDNACLHILHFFTQRSTFVARTLVRQSGQLADVIAKTDLLLARTPAPFSKDALFEERYAAHIVNKHGMLTIYGIDLSRSPDQWPLDTAYLSLEADLAHETRQAPIRAEHAFHGRDRVLLRGVAGSGKTTLVQWLAVTAAQQDINVIGSGDSALVPLIRRVPFVLPMRTLTRQHADLPTPEEFLSRTRCPLAAAQPPGWADRVLAAGRGLILVDGTDEAPANVRERARRWLQDLLSTYPGNLWLVTSRPSAVRDRWLAAEQFTELSLAPMRQHDVTSFIHRWHNAARSVSAEEERHLLDAYEVSLNLAVRTKHDLARLATNPLMCGLICALHCDRRGYLPSGRKELYEAALSMLLTRRDLERDMAPPDGIELTEEPKIRLLQRLAYKFILNGKAELDRSHAERIIEQTLPGVPVAAAQGDAFAIFQHLLLRSGLLREPAVGSIDFIHRTFQDYLGAKAAVEEGDMSLLVLRATETQWEDVIRMAVAHARPGECAEFLMDLVRRGDSATSSYRRSQLHLLATAAVEHATELAPRVRAAINERAGALIPPRNLAQANDLAGIGTVALELLPGPDGLTDDEALFTAHTAVLIGGDAAIPVLARYQAHPTPQVRQLLCTAWHRFDAVSYAESVLSGLVGTGVYLEVTGAEELAVLGRMSSPRQVRVAAGFTSSDLVRELRADRLTHLWLPGDQSVTWYWLAAFPRLESLTLGPAEEPIDVSSLAAHPTLRLLRLPQHQLIAGRDSLGDGVIVSRFPHDGEFGHD</sequence>
<dbReference type="Pfam" id="PF05729">
    <property type="entry name" value="NACHT"/>
    <property type="match status" value="1"/>
</dbReference>
<dbReference type="SUPFAM" id="SSF52540">
    <property type="entry name" value="P-loop containing nucleoside triphosphate hydrolases"/>
    <property type="match status" value="1"/>
</dbReference>
<keyword evidence="3" id="KW-1185">Reference proteome</keyword>
<reference evidence="2 3" key="1">
    <citation type="submission" date="2017-08" db="EMBL/GenBank/DDBJ databases">
        <title>Complete Genome Sequence of Streptomyces formicae KY5, the formicamycin producer.</title>
        <authorList>
            <person name="Holmes N.A."/>
            <person name="Devine R."/>
            <person name="Qin Z."/>
            <person name="Seipke R.F."/>
            <person name="Wilkinson B."/>
            <person name="Hutchings M.I."/>
        </authorList>
    </citation>
    <scope>NUCLEOTIDE SEQUENCE [LARGE SCALE GENOMIC DNA]</scope>
    <source>
        <strain evidence="2 3">KY5</strain>
    </source>
</reference>
<dbReference type="EMBL" id="CP022685">
    <property type="protein sequence ID" value="ATL25106.1"/>
    <property type="molecule type" value="Genomic_DNA"/>
</dbReference>
<dbReference type="InterPro" id="IPR054547">
    <property type="entry name" value="NNH1"/>
</dbReference>
<dbReference type="KEGG" id="sfk:KY5_0088"/>
<gene>
    <name evidence="2" type="ORF">KY5_0088</name>
</gene>
<evidence type="ECO:0000259" key="1">
    <source>
        <dbReference type="PROSITE" id="PS50837"/>
    </source>
</evidence>
<dbReference type="RefSeq" id="WP_098240262.1">
    <property type="nucleotide sequence ID" value="NZ_CP022685.1"/>
</dbReference>
<dbReference type="Pfam" id="PF22733">
    <property type="entry name" value="NNH1"/>
    <property type="match status" value="1"/>
</dbReference>
<dbReference type="PANTHER" id="PTHR46844">
    <property type="entry name" value="SLR5058 PROTEIN"/>
    <property type="match status" value="1"/>
</dbReference>
<dbReference type="InterPro" id="IPR007111">
    <property type="entry name" value="NACHT_NTPase"/>
</dbReference>
<organism evidence="2 3">
    <name type="scientific">Streptomyces formicae</name>
    <dbReference type="NCBI Taxonomy" id="1616117"/>
    <lineage>
        <taxon>Bacteria</taxon>
        <taxon>Bacillati</taxon>
        <taxon>Actinomycetota</taxon>
        <taxon>Actinomycetes</taxon>
        <taxon>Kitasatosporales</taxon>
        <taxon>Streptomycetaceae</taxon>
        <taxon>Streptomyces</taxon>
    </lineage>
</organism>
<dbReference type="PANTHER" id="PTHR46844:SF1">
    <property type="entry name" value="SLR5058 PROTEIN"/>
    <property type="match status" value="1"/>
</dbReference>
<protein>
    <recommendedName>
        <fullName evidence="1">NACHT domain-containing protein</fullName>
    </recommendedName>
</protein>
<dbReference type="Gene3D" id="3.40.50.300">
    <property type="entry name" value="P-loop containing nucleotide triphosphate hydrolases"/>
    <property type="match status" value="1"/>
</dbReference>
<dbReference type="Proteomes" id="UP000221011">
    <property type="component" value="Chromosome"/>
</dbReference>